<evidence type="ECO:0000313" key="2">
    <source>
        <dbReference type="Proteomes" id="UP000530514"/>
    </source>
</evidence>
<sequence length="213" mass="25678">MHSESTELLPKVIRALTQIQNLRKRLQYLSYEEEYAFIKRVLRYIDRNPIVKNFIFDKCVVRYDIDAAVETAILMDRKFRIPYDEMKIDEGIEWLAKNEEVLSEGNELFLNLMQPNNSEENESLEISFTYQLLFYLYKKYHRYTLISALYMYRDHETTHLDKIHKSSVEFFNWQVIYPFLGYIETFLEEAKMNIEDNKPTLMNPKSPDILSRI</sequence>
<reference evidence="1 2" key="1">
    <citation type="submission" date="2020-07" db="EMBL/GenBank/DDBJ databases">
        <authorList>
            <person name="Feng H."/>
        </authorList>
    </citation>
    <scope>NUCLEOTIDE SEQUENCE [LARGE SCALE GENOMIC DNA]</scope>
    <source>
        <strain evidence="2">s-11</strain>
    </source>
</reference>
<comment type="caution">
    <text evidence="1">The sequence shown here is derived from an EMBL/GenBank/DDBJ whole genome shotgun (WGS) entry which is preliminary data.</text>
</comment>
<organism evidence="1 2">
    <name type="scientific">Thermoactinomyces daqus</name>
    <dbReference type="NCBI Taxonomy" id="1329516"/>
    <lineage>
        <taxon>Bacteria</taxon>
        <taxon>Bacillati</taxon>
        <taxon>Bacillota</taxon>
        <taxon>Bacilli</taxon>
        <taxon>Bacillales</taxon>
        <taxon>Thermoactinomycetaceae</taxon>
        <taxon>Thermoactinomyces</taxon>
    </lineage>
</organism>
<gene>
    <name evidence="1" type="ORF">H1164_14455</name>
</gene>
<name>A0A7W1XCD8_9BACL</name>
<dbReference type="EMBL" id="JACEIP010000028">
    <property type="protein sequence ID" value="MBA4544084.1"/>
    <property type="molecule type" value="Genomic_DNA"/>
</dbReference>
<dbReference type="RefSeq" id="WP_181735443.1">
    <property type="nucleotide sequence ID" value="NZ_JACEIP010000028.1"/>
</dbReference>
<evidence type="ECO:0000313" key="1">
    <source>
        <dbReference type="EMBL" id="MBA4544084.1"/>
    </source>
</evidence>
<keyword evidence="2" id="KW-1185">Reference proteome</keyword>
<accession>A0A7W1XCD8</accession>
<dbReference type="AlphaFoldDB" id="A0A7W1XCD8"/>
<proteinExistence type="predicted"/>
<protein>
    <submittedName>
        <fullName evidence="1">Uncharacterized protein</fullName>
    </submittedName>
</protein>
<dbReference type="Proteomes" id="UP000530514">
    <property type="component" value="Unassembled WGS sequence"/>
</dbReference>